<dbReference type="PANTHER" id="PTHR45527:SF1">
    <property type="entry name" value="FATTY ACID SYNTHASE"/>
    <property type="match status" value="1"/>
</dbReference>
<sequence>MPLLPPQLRTWKAQERDPTNPVFFICDYLEIRGPVDPDVMRAAHQQVERETEALRLRIATEGGEHRQFVRPEPSPLRLLDLCGALDPAAAAQAWIDADVRLPVDPGELCSATLIRTAPDRFLLYWKVHHAVVDGWSLALLFNRVAAVYTELAVGRDGSDGAPAPFSCLLESEAAYRAGKGLSRDREHWLGAFADLPEPVGPSHGRAEVAVGRRRRHQLPPDRVARLGATARSMGVTWSDLAVSAVTAYVGTAARIPEVLLGLPTAGRLSPQTRRAPGMAMNILPLRVPFDSGSTLAEHARRVSRGVREVLLHSRYPTAELSREIAERGGSGRLWAAMANVMLFDHRLDFAGAPATMHTASIPLTVDMTVYLLQSDADGTVEVILDTHPDLYDEQTTDAHLEGLLSLLRALEAAGPQTPLHEVCREPLRTPAS</sequence>
<comment type="caution">
    <text evidence="2">The sequence shown here is derived from an EMBL/GenBank/DDBJ whole genome shotgun (WGS) entry which is preliminary data.</text>
</comment>
<name>A0ABV9AR59_9ACTN</name>
<dbReference type="SUPFAM" id="SSF52777">
    <property type="entry name" value="CoA-dependent acyltransferases"/>
    <property type="match status" value="2"/>
</dbReference>
<dbReference type="Pfam" id="PF00668">
    <property type="entry name" value="Condensation"/>
    <property type="match status" value="1"/>
</dbReference>
<proteinExistence type="predicted"/>
<feature type="domain" description="Condensation" evidence="1">
    <location>
        <begin position="2"/>
        <end position="329"/>
    </location>
</feature>
<accession>A0ABV9AR59</accession>
<organism evidence="2 3">
    <name type="scientific">Streptomyces vulcanius</name>
    <dbReference type="NCBI Taxonomy" id="1441876"/>
    <lineage>
        <taxon>Bacteria</taxon>
        <taxon>Bacillati</taxon>
        <taxon>Actinomycetota</taxon>
        <taxon>Actinomycetes</taxon>
        <taxon>Kitasatosporales</taxon>
        <taxon>Streptomycetaceae</taxon>
        <taxon>Streptomyces</taxon>
    </lineage>
</organism>
<dbReference type="Gene3D" id="3.30.559.30">
    <property type="entry name" value="Nonribosomal peptide synthetase, condensation domain"/>
    <property type="match status" value="1"/>
</dbReference>
<dbReference type="RefSeq" id="WP_381175101.1">
    <property type="nucleotide sequence ID" value="NZ_JBHSFK010000015.1"/>
</dbReference>
<dbReference type="Gene3D" id="3.30.559.10">
    <property type="entry name" value="Chloramphenicol acetyltransferase-like domain"/>
    <property type="match status" value="1"/>
</dbReference>
<dbReference type="PANTHER" id="PTHR45527">
    <property type="entry name" value="NONRIBOSOMAL PEPTIDE SYNTHETASE"/>
    <property type="match status" value="1"/>
</dbReference>
<gene>
    <name evidence="2" type="ORF">ACFPIH_23230</name>
</gene>
<evidence type="ECO:0000313" key="2">
    <source>
        <dbReference type="EMBL" id="MFC4502405.1"/>
    </source>
</evidence>
<dbReference type="Proteomes" id="UP001595839">
    <property type="component" value="Unassembled WGS sequence"/>
</dbReference>
<protein>
    <submittedName>
        <fullName evidence="2">Condensation domain-containing protein</fullName>
    </submittedName>
</protein>
<dbReference type="EMBL" id="JBHSFK010000015">
    <property type="protein sequence ID" value="MFC4502405.1"/>
    <property type="molecule type" value="Genomic_DNA"/>
</dbReference>
<reference evidence="3" key="1">
    <citation type="journal article" date="2019" name="Int. J. Syst. Evol. Microbiol.">
        <title>The Global Catalogue of Microorganisms (GCM) 10K type strain sequencing project: providing services to taxonomists for standard genome sequencing and annotation.</title>
        <authorList>
            <consortium name="The Broad Institute Genomics Platform"/>
            <consortium name="The Broad Institute Genome Sequencing Center for Infectious Disease"/>
            <person name="Wu L."/>
            <person name="Ma J."/>
        </authorList>
    </citation>
    <scope>NUCLEOTIDE SEQUENCE [LARGE SCALE GENOMIC DNA]</scope>
    <source>
        <strain evidence="3">CGMCC 4.7177</strain>
    </source>
</reference>
<dbReference type="InterPro" id="IPR001242">
    <property type="entry name" value="Condensation_dom"/>
</dbReference>
<keyword evidence="3" id="KW-1185">Reference proteome</keyword>
<dbReference type="InterPro" id="IPR023213">
    <property type="entry name" value="CAT-like_dom_sf"/>
</dbReference>
<evidence type="ECO:0000313" key="3">
    <source>
        <dbReference type="Proteomes" id="UP001595839"/>
    </source>
</evidence>
<evidence type="ECO:0000259" key="1">
    <source>
        <dbReference type="Pfam" id="PF00668"/>
    </source>
</evidence>